<sequence length="155" mass="16882">MLSTDVLSSVTINAITNGVKETQRLAAPAVAGNTALRSLLLVVDQAEKHASVYVNCRLQGSVNLPWTPREMADSGSAEALRAVSSLERRGNVGWSRAYPAHPSLRLNAWEAMESVCYGRPDDPGLGMAGVTFPTHRHYLSDSFCGFRLSFMLPKY</sequence>
<evidence type="ECO:0000313" key="2">
    <source>
        <dbReference type="Proteomes" id="UP000324222"/>
    </source>
</evidence>
<organism evidence="1 2">
    <name type="scientific">Portunus trituberculatus</name>
    <name type="common">Swimming crab</name>
    <name type="synonym">Neptunus trituberculatus</name>
    <dbReference type="NCBI Taxonomy" id="210409"/>
    <lineage>
        <taxon>Eukaryota</taxon>
        <taxon>Metazoa</taxon>
        <taxon>Ecdysozoa</taxon>
        <taxon>Arthropoda</taxon>
        <taxon>Crustacea</taxon>
        <taxon>Multicrustacea</taxon>
        <taxon>Malacostraca</taxon>
        <taxon>Eumalacostraca</taxon>
        <taxon>Eucarida</taxon>
        <taxon>Decapoda</taxon>
        <taxon>Pleocyemata</taxon>
        <taxon>Brachyura</taxon>
        <taxon>Eubrachyura</taxon>
        <taxon>Portunoidea</taxon>
        <taxon>Portunidae</taxon>
        <taxon>Portuninae</taxon>
        <taxon>Portunus</taxon>
    </lineage>
</organism>
<keyword evidence="2" id="KW-1185">Reference proteome</keyword>
<accession>A0A5B7H9U0</accession>
<dbReference type="AlphaFoldDB" id="A0A5B7H9U0"/>
<dbReference type="Proteomes" id="UP000324222">
    <property type="component" value="Unassembled WGS sequence"/>
</dbReference>
<proteinExistence type="predicted"/>
<protein>
    <submittedName>
        <fullName evidence="1">Uncharacterized protein</fullName>
    </submittedName>
</protein>
<gene>
    <name evidence="1" type="ORF">E2C01_062008</name>
</gene>
<dbReference type="EMBL" id="VSRR010026820">
    <property type="protein sequence ID" value="MPC67822.1"/>
    <property type="molecule type" value="Genomic_DNA"/>
</dbReference>
<reference evidence="1 2" key="1">
    <citation type="submission" date="2019-05" db="EMBL/GenBank/DDBJ databases">
        <title>Another draft genome of Portunus trituberculatus and its Hox gene families provides insights of decapod evolution.</title>
        <authorList>
            <person name="Jeong J.-H."/>
            <person name="Song I."/>
            <person name="Kim S."/>
            <person name="Choi T."/>
            <person name="Kim D."/>
            <person name="Ryu S."/>
            <person name="Kim W."/>
        </authorList>
    </citation>
    <scope>NUCLEOTIDE SEQUENCE [LARGE SCALE GENOMIC DNA]</scope>
    <source>
        <tissue evidence="1">Muscle</tissue>
    </source>
</reference>
<dbReference type="OrthoDB" id="14563at2759"/>
<name>A0A5B7H9U0_PORTR</name>
<evidence type="ECO:0000313" key="1">
    <source>
        <dbReference type="EMBL" id="MPC67822.1"/>
    </source>
</evidence>
<comment type="caution">
    <text evidence="1">The sequence shown here is derived from an EMBL/GenBank/DDBJ whole genome shotgun (WGS) entry which is preliminary data.</text>
</comment>